<dbReference type="Proteomes" id="UP000707356">
    <property type="component" value="Unassembled WGS sequence"/>
</dbReference>
<accession>A0A951U7T9</accession>
<evidence type="ECO:0000256" key="1">
    <source>
        <dbReference type="SAM" id="MobiDB-lite"/>
    </source>
</evidence>
<dbReference type="AlphaFoldDB" id="A0A951U7T9"/>
<gene>
    <name evidence="2" type="ORF">KME07_20535</name>
</gene>
<proteinExistence type="predicted"/>
<evidence type="ECO:0000313" key="2">
    <source>
        <dbReference type="EMBL" id="MBW4467822.1"/>
    </source>
</evidence>
<dbReference type="EMBL" id="JAHHHV010000080">
    <property type="protein sequence ID" value="MBW4467822.1"/>
    <property type="molecule type" value="Genomic_DNA"/>
</dbReference>
<organism evidence="2 3">
    <name type="scientific">Pegethrix bostrychoides GSE-TBD4-15B</name>
    <dbReference type="NCBI Taxonomy" id="2839662"/>
    <lineage>
        <taxon>Bacteria</taxon>
        <taxon>Bacillati</taxon>
        <taxon>Cyanobacteriota</taxon>
        <taxon>Cyanophyceae</taxon>
        <taxon>Oculatellales</taxon>
        <taxon>Oculatellaceae</taxon>
        <taxon>Pegethrix</taxon>
    </lineage>
</organism>
<sequence>MPTHRKGIFSRLWNTLRMSSDYVFGAAARIFSPSTDNYPKTGTQSYKGDPNSKK</sequence>
<comment type="caution">
    <text evidence="2">The sequence shown here is derived from an EMBL/GenBank/DDBJ whole genome shotgun (WGS) entry which is preliminary data.</text>
</comment>
<protein>
    <submittedName>
        <fullName evidence="2">Uncharacterized protein</fullName>
    </submittedName>
</protein>
<evidence type="ECO:0000313" key="3">
    <source>
        <dbReference type="Proteomes" id="UP000707356"/>
    </source>
</evidence>
<reference evidence="2" key="2">
    <citation type="journal article" date="2022" name="Microbiol. Resour. Announc.">
        <title>Metagenome Sequencing to Explore Phylogenomics of Terrestrial Cyanobacteria.</title>
        <authorList>
            <person name="Ward R.D."/>
            <person name="Stajich J.E."/>
            <person name="Johansen J.R."/>
            <person name="Huntemann M."/>
            <person name="Clum A."/>
            <person name="Foster B."/>
            <person name="Foster B."/>
            <person name="Roux S."/>
            <person name="Palaniappan K."/>
            <person name="Varghese N."/>
            <person name="Mukherjee S."/>
            <person name="Reddy T.B.K."/>
            <person name="Daum C."/>
            <person name="Copeland A."/>
            <person name="Chen I.A."/>
            <person name="Ivanova N.N."/>
            <person name="Kyrpides N.C."/>
            <person name="Shapiro N."/>
            <person name="Eloe-Fadrosh E.A."/>
            <person name="Pietrasiak N."/>
        </authorList>
    </citation>
    <scope>NUCLEOTIDE SEQUENCE</scope>
    <source>
        <strain evidence="2">GSE-TBD4-15B</strain>
    </source>
</reference>
<feature type="compositionally biased region" description="Polar residues" evidence="1">
    <location>
        <begin position="32"/>
        <end position="46"/>
    </location>
</feature>
<reference evidence="2" key="1">
    <citation type="submission" date="2021-05" db="EMBL/GenBank/DDBJ databases">
        <authorList>
            <person name="Pietrasiak N."/>
            <person name="Ward R."/>
            <person name="Stajich J.E."/>
            <person name="Kurbessoian T."/>
        </authorList>
    </citation>
    <scope>NUCLEOTIDE SEQUENCE</scope>
    <source>
        <strain evidence="2">GSE-TBD4-15B</strain>
    </source>
</reference>
<name>A0A951U7T9_9CYAN</name>
<feature type="region of interest" description="Disordered" evidence="1">
    <location>
        <begin position="32"/>
        <end position="54"/>
    </location>
</feature>